<feature type="domain" description="MobA/VirD2-like nuclease" evidence="1">
    <location>
        <begin position="20"/>
        <end position="143"/>
    </location>
</feature>
<evidence type="ECO:0000313" key="2">
    <source>
        <dbReference type="EMBL" id="MDD7915477.1"/>
    </source>
</evidence>
<organism evidence="2 3">
    <name type="scientific">Polaribacter ponticola</name>
    <dbReference type="NCBI Taxonomy" id="2978475"/>
    <lineage>
        <taxon>Bacteria</taxon>
        <taxon>Pseudomonadati</taxon>
        <taxon>Bacteroidota</taxon>
        <taxon>Flavobacteriia</taxon>
        <taxon>Flavobacteriales</taxon>
        <taxon>Flavobacteriaceae</taxon>
    </lineage>
</organism>
<reference evidence="2" key="1">
    <citation type="submission" date="2023-02" db="EMBL/GenBank/DDBJ databases">
        <title>Polaribacter ponticola sp. nov., isolated from seawater.</title>
        <authorList>
            <person name="Baek J.H."/>
            <person name="Kim J.M."/>
            <person name="Choi D.G."/>
            <person name="Jeon C.O."/>
        </authorList>
    </citation>
    <scope>NUCLEOTIDE SEQUENCE</scope>
    <source>
        <strain evidence="2">MSW5</strain>
    </source>
</reference>
<comment type="caution">
    <text evidence="2">The sequence shown here is derived from an EMBL/GenBank/DDBJ whole genome shotgun (WGS) entry which is preliminary data.</text>
</comment>
<dbReference type="RefSeq" id="WP_265726024.1">
    <property type="nucleotide sequence ID" value="NZ_JAOSLC020000003.1"/>
</dbReference>
<dbReference type="EMBL" id="JAOSLC020000003">
    <property type="protein sequence ID" value="MDD7915477.1"/>
    <property type="molecule type" value="Genomic_DNA"/>
</dbReference>
<name>A0ABT5SBH9_9FLAO</name>
<evidence type="ECO:0000313" key="3">
    <source>
        <dbReference type="Proteomes" id="UP001151478"/>
    </source>
</evidence>
<evidence type="ECO:0000259" key="1">
    <source>
        <dbReference type="Pfam" id="PF03432"/>
    </source>
</evidence>
<accession>A0ABT5SBH9</accession>
<sequence length="264" mass="30306">MITKLQSINYGANALSYCERGGEILTSNRCFGSAQDINSQMKTHELLNDRCKKKTFHIKIRSAPEDKGKLNTNDWITISKLYANKIGFQYNPYAVYIHEEGTDKEHIHIVASRVMDNNLAVSDSYTHYKNLDFSREIERRYKLRELESKVDKAKKNEIFVSTDKRLLRLKESIFKALSMSDNIDDLKFYLKNESNIKTRIGRGISFIDADGIKIKGSAIDRKLSLKGIEKTLSYKGQSQNLEQSILHKANAKNNTINKSEGRSR</sequence>
<protein>
    <recommendedName>
        <fullName evidence="1">MobA/VirD2-like nuclease domain-containing protein</fullName>
    </recommendedName>
</protein>
<gene>
    <name evidence="2" type="ORF">N5A56_014090</name>
</gene>
<dbReference type="InterPro" id="IPR005094">
    <property type="entry name" value="Endonuclease_MobA/VirD2"/>
</dbReference>
<dbReference type="Pfam" id="PF03432">
    <property type="entry name" value="Relaxase"/>
    <property type="match status" value="1"/>
</dbReference>
<keyword evidence="3" id="KW-1185">Reference proteome</keyword>
<dbReference type="Proteomes" id="UP001151478">
    <property type="component" value="Unassembled WGS sequence"/>
</dbReference>
<proteinExistence type="predicted"/>